<dbReference type="RefSeq" id="WP_210420578.1">
    <property type="nucleotide sequence ID" value="NZ_CP042997.1"/>
</dbReference>
<evidence type="ECO:0000313" key="2">
    <source>
        <dbReference type="EMBL" id="QEH35183.1"/>
    </source>
</evidence>
<dbReference type="Proteomes" id="UP000324233">
    <property type="component" value="Chromosome"/>
</dbReference>
<protein>
    <submittedName>
        <fullName evidence="2">Uncharacterized protein</fullName>
    </submittedName>
</protein>
<evidence type="ECO:0000256" key="1">
    <source>
        <dbReference type="SAM" id="MobiDB-lite"/>
    </source>
</evidence>
<name>A0A5B9W3I9_9BACT</name>
<organism evidence="2 3">
    <name type="scientific">Aquisphaera giovannonii</name>
    <dbReference type="NCBI Taxonomy" id="406548"/>
    <lineage>
        <taxon>Bacteria</taxon>
        <taxon>Pseudomonadati</taxon>
        <taxon>Planctomycetota</taxon>
        <taxon>Planctomycetia</taxon>
        <taxon>Isosphaerales</taxon>
        <taxon>Isosphaeraceae</taxon>
        <taxon>Aquisphaera</taxon>
    </lineage>
</organism>
<keyword evidence="3" id="KW-1185">Reference proteome</keyword>
<dbReference type="EMBL" id="CP042997">
    <property type="protein sequence ID" value="QEH35183.1"/>
    <property type="molecule type" value="Genomic_DNA"/>
</dbReference>
<proteinExistence type="predicted"/>
<reference evidence="2 3" key="1">
    <citation type="submission" date="2019-08" db="EMBL/GenBank/DDBJ databases">
        <title>Deep-cultivation of Planctomycetes and their phenomic and genomic characterization uncovers novel biology.</title>
        <authorList>
            <person name="Wiegand S."/>
            <person name="Jogler M."/>
            <person name="Boedeker C."/>
            <person name="Pinto D."/>
            <person name="Vollmers J."/>
            <person name="Rivas-Marin E."/>
            <person name="Kohn T."/>
            <person name="Peeters S.H."/>
            <person name="Heuer A."/>
            <person name="Rast P."/>
            <person name="Oberbeckmann S."/>
            <person name="Bunk B."/>
            <person name="Jeske O."/>
            <person name="Meyerdierks A."/>
            <person name="Storesund J.E."/>
            <person name="Kallscheuer N."/>
            <person name="Luecker S."/>
            <person name="Lage O.M."/>
            <person name="Pohl T."/>
            <person name="Merkel B.J."/>
            <person name="Hornburger P."/>
            <person name="Mueller R.-W."/>
            <person name="Bruemmer F."/>
            <person name="Labrenz M."/>
            <person name="Spormann A.M."/>
            <person name="Op den Camp H."/>
            <person name="Overmann J."/>
            <person name="Amann R."/>
            <person name="Jetten M.S.M."/>
            <person name="Mascher T."/>
            <person name="Medema M.H."/>
            <person name="Devos D.P."/>
            <person name="Kaster A.-K."/>
            <person name="Ovreas L."/>
            <person name="Rohde M."/>
            <person name="Galperin M.Y."/>
            <person name="Jogler C."/>
        </authorList>
    </citation>
    <scope>NUCLEOTIDE SEQUENCE [LARGE SCALE GENOMIC DNA]</scope>
    <source>
        <strain evidence="2 3">OJF2</strain>
    </source>
</reference>
<sequence>MAQPDISNLAACIEDARLAGLDQDPGPPDPTDYHNLRGRLMAVRSRFSPLYQQVAFDPFVATLDSIGESGFMSVLLRDQALEGTGRLMLDIAQALLQRGERFEGKALGSFAEVVADLYDGFLSAEDRRGVNPPDLEVDPPLVKFGEPASGPYTWPADATKTFGLKVAVVNLPPANARRGLMAWPALAHETSGHDILHADTGLLAQVSGAVRAALQQDNSTAGLAGYWADRIDETASDVFGILNMGPAAGIGLVAFFRGLNAAFGNPAKLRTIGPDQDPHPADIVRGFLAAATVRQLEFAGAGDWADVIEGETEKDLATIRLAGTKVTAAVARKSAEIVSRAIVTTPMPSLEMHALGEIQNWRDSDESIVQRLTNSLTTANPTPTDLPSKIYAAHMVAAATMSALRAGANIPALFQRMLDLLKLKHDANPIFGPLLVRRAGNIVRDRAYLPFRVSMADEPDGEAAAEEAANGRSAGRHHRAASHR</sequence>
<feature type="region of interest" description="Disordered" evidence="1">
    <location>
        <begin position="460"/>
        <end position="484"/>
    </location>
</feature>
<evidence type="ECO:0000313" key="3">
    <source>
        <dbReference type="Proteomes" id="UP000324233"/>
    </source>
</evidence>
<gene>
    <name evidence="2" type="ORF">OJF2_37300</name>
</gene>
<dbReference type="AlphaFoldDB" id="A0A5B9W3I9"/>
<dbReference type="KEGG" id="agv:OJF2_37300"/>
<accession>A0A5B9W3I9</accession>
<feature type="compositionally biased region" description="Basic residues" evidence="1">
    <location>
        <begin position="474"/>
        <end position="484"/>
    </location>
</feature>